<evidence type="ECO:0000259" key="2">
    <source>
        <dbReference type="PROSITE" id="PS50076"/>
    </source>
</evidence>
<sequence>MKEDLYQTLGVGAAASPVELRKAYRKLAMKYHPDKHRESSEALRSAAERQFKDITQAYEVLSRPETRRAYDEANQPEQKSASAPRGHGESDPLHMFGKSANMNPSMAQEILKAFLASAGNLGAYRTSYHAGTAAGDRGTSCSKGRRQGPVAAGTRGYQVVPPGALVKISGLRMSQYNGSIGRVQAFEKERQRYQVTLECGSTLSVLPQNVQQVLSQVRVIGTPQSDMSGKLASSTVYDAARKRYLVEGIAGTGNAVELKAENVVLPVQTRVRVEGLKNRPALNGRIGKINDVDIGSLKYVVQLGNDEFIRIRHDAVAAL</sequence>
<name>A0A7S4B7T3_CHRCT</name>
<dbReference type="SUPFAM" id="SSF46565">
    <property type="entry name" value="Chaperone J-domain"/>
    <property type="match status" value="1"/>
</dbReference>
<dbReference type="InterPro" id="IPR050817">
    <property type="entry name" value="DjlA_DnaK_co-chaperone"/>
</dbReference>
<dbReference type="EMBL" id="HBIZ01014224">
    <property type="protein sequence ID" value="CAE0756087.1"/>
    <property type="molecule type" value="Transcribed_RNA"/>
</dbReference>
<dbReference type="AlphaFoldDB" id="A0A7S4B7T3"/>
<dbReference type="InterPro" id="IPR001623">
    <property type="entry name" value="DnaJ_domain"/>
</dbReference>
<feature type="region of interest" description="Disordered" evidence="1">
    <location>
        <begin position="132"/>
        <end position="155"/>
    </location>
</feature>
<organism evidence="3">
    <name type="scientific">Chrysotila carterae</name>
    <name type="common">Marine alga</name>
    <name type="synonym">Syracosphaera carterae</name>
    <dbReference type="NCBI Taxonomy" id="13221"/>
    <lineage>
        <taxon>Eukaryota</taxon>
        <taxon>Haptista</taxon>
        <taxon>Haptophyta</taxon>
        <taxon>Prymnesiophyceae</taxon>
        <taxon>Isochrysidales</taxon>
        <taxon>Isochrysidaceae</taxon>
        <taxon>Chrysotila</taxon>
    </lineage>
</organism>
<dbReference type="PRINTS" id="PR00625">
    <property type="entry name" value="JDOMAIN"/>
</dbReference>
<dbReference type="SMART" id="SM00271">
    <property type="entry name" value="DnaJ"/>
    <property type="match status" value="1"/>
</dbReference>
<dbReference type="Gene3D" id="1.10.287.110">
    <property type="entry name" value="DnaJ domain"/>
    <property type="match status" value="1"/>
</dbReference>
<dbReference type="PANTHER" id="PTHR24074">
    <property type="entry name" value="CO-CHAPERONE PROTEIN DJLA"/>
    <property type="match status" value="1"/>
</dbReference>
<evidence type="ECO:0000313" key="3">
    <source>
        <dbReference type="EMBL" id="CAE0756087.1"/>
    </source>
</evidence>
<feature type="domain" description="J" evidence="2">
    <location>
        <begin position="4"/>
        <end position="74"/>
    </location>
</feature>
<dbReference type="PROSITE" id="PS50076">
    <property type="entry name" value="DNAJ_2"/>
    <property type="match status" value="1"/>
</dbReference>
<gene>
    <name evidence="3" type="ORF">PCAR00345_LOCUS8681</name>
</gene>
<dbReference type="InterPro" id="IPR036869">
    <property type="entry name" value="J_dom_sf"/>
</dbReference>
<accession>A0A7S4B7T3</accession>
<evidence type="ECO:0000256" key="1">
    <source>
        <dbReference type="SAM" id="MobiDB-lite"/>
    </source>
</evidence>
<dbReference type="CDD" id="cd06257">
    <property type="entry name" value="DnaJ"/>
    <property type="match status" value="1"/>
</dbReference>
<feature type="compositionally biased region" description="Basic and acidic residues" evidence="1">
    <location>
        <begin position="62"/>
        <end position="71"/>
    </location>
</feature>
<dbReference type="Pfam" id="PF00226">
    <property type="entry name" value="DnaJ"/>
    <property type="match status" value="1"/>
</dbReference>
<proteinExistence type="predicted"/>
<protein>
    <recommendedName>
        <fullName evidence="2">J domain-containing protein</fullName>
    </recommendedName>
</protein>
<feature type="region of interest" description="Disordered" evidence="1">
    <location>
        <begin position="62"/>
        <end position="94"/>
    </location>
</feature>
<reference evidence="3" key="1">
    <citation type="submission" date="2021-01" db="EMBL/GenBank/DDBJ databases">
        <authorList>
            <person name="Corre E."/>
            <person name="Pelletier E."/>
            <person name="Niang G."/>
            <person name="Scheremetjew M."/>
            <person name="Finn R."/>
            <person name="Kale V."/>
            <person name="Holt S."/>
            <person name="Cochrane G."/>
            <person name="Meng A."/>
            <person name="Brown T."/>
            <person name="Cohen L."/>
        </authorList>
    </citation>
    <scope>NUCLEOTIDE SEQUENCE</scope>
    <source>
        <strain evidence="3">CCMP645</strain>
    </source>
</reference>